<name>A0A9P0GRW9_PHACE</name>
<feature type="transmembrane region" description="Helical" evidence="6">
    <location>
        <begin position="179"/>
        <end position="199"/>
    </location>
</feature>
<dbReference type="GO" id="GO:0015165">
    <property type="term" value="F:pyrimidine nucleotide-sugar transmembrane transporter activity"/>
    <property type="evidence" value="ECO:0007669"/>
    <property type="project" value="InterPro"/>
</dbReference>
<dbReference type="PIRSF" id="PIRSF005799">
    <property type="entry name" value="UDP-gal_transpt"/>
    <property type="match status" value="1"/>
</dbReference>
<dbReference type="OrthoDB" id="419167at2759"/>
<keyword evidence="2" id="KW-0813">Transport</keyword>
<evidence type="ECO:0000256" key="4">
    <source>
        <dbReference type="ARBA" id="ARBA00022989"/>
    </source>
</evidence>
<reference evidence="7" key="2">
    <citation type="submission" date="2022-10" db="EMBL/GenBank/DDBJ databases">
        <authorList>
            <consortium name="ENA_rothamsted_submissions"/>
            <consortium name="culmorum"/>
            <person name="King R."/>
        </authorList>
    </citation>
    <scope>NUCLEOTIDE SEQUENCE</scope>
</reference>
<feature type="transmembrane region" description="Helical" evidence="6">
    <location>
        <begin position="116"/>
        <end position="135"/>
    </location>
</feature>
<accession>A0A9P0GRW9</accession>
<keyword evidence="8" id="KW-1185">Reference proteome</keyword>
<sequence length="352" mass="40281">MTSFSAWRELFPSRLSLIIFVVYILLFVNQGILVTASQKSDNHYDYNIVTVVLLTEVLKLIISSFLYSRENGTRQLVIEVLRNKNVLILYLIPAFLYCLYNNLAFINLSLFDPTTYYLLLQFRVVVTGILFQFIFKKVLSQKQWVSLIILTVGCMLKQMNFSQVDIKAEENMKASSVKLGLDAIFIFVQIVCSCLAGVYNEYLLKKQGADINIFVQNVFMYLDSIVCNLMLLLMNGNILDTFTYQNITKVFHYKVLVVMVNNAAIGIVTSFFLKTLNSILKTFASALELVLTAILSYIFFSIPIHLNTVFAIGTVMFAIWLYSQNPVQNPAQKTVKHSELEEKEKLMDVEEV</sequence>
<dbReference type="PANTHER" id="PTHR10231">
    <property type="entry name" value="NUCLEOTIDE-SUGAR TRANSMEMBRANE TRANSPORTER"/>
    <property type="match status" value="1"/>
</dbReference>
<evidence type="ECO:0000256" key="2">
    <source>
        <dbReference type="ARBA" id="ARBA00022597"/>
    </source>
</evidence>
<feature type="transmembrane region" description="Helical" evidence="6">
    <location>
        <begin position="87"/>
        <end position="110"/>
    </location>
</feature>
<evidence type="ECO:0000313" key="7">
    <source>
        <dbReference type="EMBL" id="CAH1173576.1"/>
    </source>
</evidence>
<dbReference type="Proteomes" id="UP001153737">
    <property type="component" value="Chromosome 6"/>
</dbReference>
<evidence type="ECO:0000256" key="3">
    <source>
        <dbReference type="ARBA" id="ARBA00022692"/>
    </source>
</evidence>
<keyword evidence="2" id="KW-0762">Sugar transport</keyword>
<dbReference type="GO" id="GO:0000139">
    <property type="term" value="C:Golgi membrane"/>
    <property type="evidence" value="ECO:0007669"/>
    <property type="project" value="InterPro"/>
</dbReference>
<feature type="transmembrane region" description="Helical" evidence="6">
    <location>
        <begin position="251"/>
        <end position="273"/>
    </location>
</feature>
<evidence type="ECO:0000256" key="1">
    <source>
        <dbReference type="ARBA" id="ARBA00004141"/>
    </source>
</evidence>
<keyword evidence="5 6" id="KW-0472">Membrane</keyword>
<reference evidence="7" key="1">
    <citation type="submission" date="2022-01" db="EMBL/GenBank/DDBJ databases">
        <authorList>
            <person name="King R."/>
        </authorList>
    </citation>
    <scope>NUCLEOTIDE SEQUENCE</scope>
</reference>
<feature type="transmembrane region" description="Helical" evidence="6">
    <location>
        <begin position="48"/>
        <end position="67"/>
    </location>
</feature>
<evidence type="ECO:0008006" key="9">
    <source>
        <dbReference type="Google" id="ProtNLM"/>
    </source>
</evidence>
<proteinExistence type="predicted"/>
<dbReference type="Pfam" id="PF04142">
    <property type="entry name" value="Nuc_sug_transp"/>
    <property type="match status" value="1"/>
</dbReference>
<organism evidence="7 8">
    <name type="scientific">Phaedon cochleariae</name>
    <name type="common">Mustard beetle</name>
    <dbReference type="NCBI Taxonomy" id="80249"/>
    <lineage>
        <taxon>Eukaryota</taxon>
        <taxon>Metazoa</taxon>
        <taxon>Ecdysozoa</taxon>
        <taxon>Arthropoda</taxon>
        <taxon>Hexapoda</taxon>
        <taxon>Insecta</taxon>
        <taxon>Pterygota</taxon>
        <taxon>Neoptera</taxon>
        <taxon>Endopterygota</taxon>
        <taxon>Coleoptera</taxon>
        <taxon>Polyphaga</taxon>
        <taxon>Cucujiformia</taxon>
        <taxon>Chrysomeloidea</taxon>
        <taxon>Chrysomelidae</taxon>
        <taxon>Chrysomelinae</taxon>
        <taxon>Chrysomelini</taxon>
        <taxon>Phaedon</taxon>
    </lineage>
</organism>
<dbReference type="InterPro" id="IPR007271">
    <property type="entry name" value="Nuc_sug_transpt"/>
</dbReference>
<feature type="transmembrane region" description="Helical" evidence="6">
    <location>
        <begin position="219"/>
        <end position="239"/>
    </location>
</feature>
<evidence type="ECO:0000256" key="5">
    <source>
        <dbReference type="ARBA" id="ARBA00023136"/>
    </source>
</evidence>
<evidence type="ECO:0000256" key="6">
    <source>
        <dbReference type="SAM" id="Phobius"/>
    </source>
</evidence>
<keyword evidence="3 6" id="KW-0812">Transmembrane</keyword>
<dbReference type="EMBL" id="OU896712">
    <property type="protein sequence ID" value="CAH1173576.1"/>
    <property type="molecule type" value="Genomic_DNA"/>
</dbReference>
<keyword evidence="4 6" id="KW-1133">Transmembrane helix</keyword>
<dbReference type="AlphaFoldDB" id="A0A9P0GRW9"/>
<gene>
    <name evidence="7" type="ORF">PHAECO_LOCUS10104</name>
</gene>
<protein>
    <recommendedName>
        <fullName evidence="9">CMP-sialic acid transporter</fullName>
    </recommendedName>
</protein>
<comment type="subcellular location">
    <subcellularLocation>
        <location evidence="1">Membrane</location>
        <topology evidence="1">Multi-pass membrane protein</topology>
    </subcellularLocation>
</comment>
<feature type="transmembrane region" description="Helical" evidence="6">
    <location>
        <begin position="15"/>
        <end position="36"/>
    </location>
</feature>
<evidence type="ECO:0000313" key="8">
    <source>
        <dbReference type="Proteomes" id="UP001153737"/>
    </source>
</evidence>